<accession>A0ACC2AVN5</accession>
<name>A0ACC2AVN5_DIPCM</name>
<protein>
    <submittedName>
        <fullName evidence="1">Uncharacterized protein</fullName>
    </submittedName>
</protein>
<evidence type="ECO:0000313" key="2">
    <source>
        <dbReference type="Proteomes" id="UP001162992"/>
    </source>
</evidence>
<dbReference type="Proteomes" id="UP001162992">
    <property type="component" value="Chromosome 19"/>
</dbReference>
<evidence type="ECO:0000313" key="1">
    <source>
        <dbReference type="EMBL" id="KAJ7521607.1"/>
    </source>
</evidence>
<sequence>MADNELVERDNIEQAIAALKNGARLLKYGRKGKPKLCSLILSNDEKALIWYSGKEQKQLRLNAVSRIIVRHHIAKFRQFPKEYQLLSLIYGNDEHSLDLVCKDKQEAELWFVGLKALASTKRDIEGPKTKQWWRTITKGGR</sequence>
<keyword evidence="2" id="KW-1185">Reference proteome</keyword>
<reference evidence="2" key="1">
    <citation type="journal article" date="2024" name="Proc. Natl. Acad. Sci. U.S.A.">
        <title>Extraordinary preservation of gene collinearity over three hundred million years revealed in homosporous lycophytes.</title>
        <authorList>
            <person name="Li C."/>
            <person name="Wickell D."/>
            <person name="Kuo L.Y."/>
            <person name="Chen X."/>
            <person name="Nie B."/>
            <person name="Liao X."/>
            <person name="Peng D."/>
            <person name="Ji J."/>
            <person name="Jenkins J."/>
            <person name="Williams M."/>
            <person name="Shu S."/>
            <person name="Plott C."/>
            <person name="Barry K."/>
            <person name="Rajasekar S."/>
            <person name="Grimwood J."/>
            <person name="Han X."/>
            <person name="Sun S."/>
            <person name="Hou Z."/>
            <person name="He W."/>
            <person name="Dai G."/>
            <person name="Sun C."/>
            <person name="Schmutz J."/>
            <person name="Leebens-Mack J.H."/>
            <person name="Li F.W."/>
            <person name="Wang L."/>
        </authorList>
    </citation>
    <scope>NUCLEOTIDE SEQUENCE [LARGE SCALE GENOMIC DNA]</scope>
    <source>
        <strain evidence="2">cv. PW_Plant_1</strain>
    </source>
</reference>
<organism evidence="1 2">
    <name type="scientific">Diphasiastrum complanatum</name>
    <name type="common">Issler's clubmoss</name>
    <name type="synonym">Lycopodium complanatum</name>
    <dbReference type="NCBI Taxonomy" id="34168"/>
    <lineage>
        <taxon>Eukaryota</taxon>
        <taxon>Viridiplantae</taxon>
        <taxon>Streptophyta</taxon>
        <taxon>Embryophyta</taxon>
        <taxon>Tracheophyta</taxon>
        <taxon>Lycopodiopsida</taxon>
        <taxon>Lycopodiales</taxon>
        <taxon>Lycopodiaceae</taxon>
        <taxon>Lycopodioideae</taxon>
        <taxon>Diphasiastrum</taxon>
    </lineage>
</organism>
<dbReference type="EMBL" id="CM055110">
    <property type="protein sequence ID" value="KAJ7521607.1"/>
    <property type="molecule type" value="Genomic_DNA"/>
</dbReference>
<gene>
    <name evidence="1" type="ORF">O6H91_19G061000</name>
</gene>
<proteinExistence type="predicted"/>
<comment type="caution">
    <text evidence="1">The sequence shown here is derived from an EMBL/GenBank/DDBJ whole genome shotgun (WGS) entry which is preliminary data.</text>
</comment>